<protein>
    <recommendedName>
        <fullName evidence="1">UPF0310 protein L0M14_29490</fullName>
    </recommendedName>
</protein>
<feature type="domain" description="EVE" evidence="2">
    <location>
        <begin position="40"/>
        <end position="170"/>
    </location>
</feature>
<dbReference type="Proteomes" id="UP001649230">
    <property type="component" value="Chromosome"/>
</dbReference>
<dbReference type="InterPro" id="IPR015947">
    <property type="entry name" value="PUA-like_sf"/>
</dbReference>
<dbReference type="Gene3D" id="3.10.590.10">
    <property type="entry name" value="ph1033 like domains"/>
    <property type="match status" value="1"/>
</dbReference>
<dbReference type="HAMAP" id="MF_00771">
    <property type="entry name" value="UPF0310"/>
    <property type="match status" value="1"/>
</dbReference>
<evidence type="ECO:0000313" key="4">
    <source>
        <dbReference type="Proteomes" id="UP001649230"/>
    </source>
</evidence>
<dbReference type="CDD" id="cd21132">
    <property type="entry name" value="EVE-like"/>
    <property type="match status" value="1"/>
</dbReference>
<dbReference type="RefSeq" id="WP_235119951.1">
    <property type="nucleotide sequence ID" value="NZ_CP090978.1"/>
</dbReference>
<dbReference type="NCBIfam" id="NF002616">
    <property type="entry name" value="PRK02268.1-2"/>
    <property type="match status" value="1"/>
</dbReference>
<reference evidence="3 4" key="1">
    <citation type="journal article" date="2024" name="Int. J. Syst. Evol. Microbiol.">
        <title>Paenibacillus hexagrammi sp. nov., a novel bacterium isolated from the gut content of Hexagrammos agrammus.</title>
        <authorList>
            <person name="Jung H.K."/>
            <person name="Kim D.G."/>
            <person name="Zin H."/>
            <person name="Park J."/>
            <person name="Jung H."/>
            <person name="Kim Y.O."/>
            <person name="Kong H.J."/>
            <person name="Kim J.W."/>
            <person name="Kim Y.S."/>
        </authorList>
    </citation>
    <scope>NUCLEOTIDE SEQUENCE [LARGE SCALE GENOMIC DNA]</scope>
    <source>
        <strain evidence="3 4">YPD9-1</strain>
    </source>
</reference>
<organism evidence="3 4">
    <name type="scientific">Paenibacillus hexagrammi</name>
    <dbReference type="NCBI Taxonomy" id="2908839"/>
    <lineage>
        <taxon>Bacteria</taxon>
        <taxon>Bacillati</taxon>
        <taxon>Bacillota</taxon>
        <taxon>Bacilli</taxon>
        <taxon>Bacillales</taxon>
        <taxon>Paenibacillaceae</taxon>
        <taxon>Paenibacillus</taxon>
    </lineage>
</organism>
<evidence type="ECO:0000256" key="1">
    <source>
        <dbReference type="HAMAP-Rule" id="MF_00771"/>
    </source>
</evidence>
<dbReference type="Pfam" id="PF01878">
    <property type="entry name" value="EVE"/>
    <property type="match status" value="1"/>
</dbReference>
<comment type="similarity">
    <text evidence="1">Belongs to the UPF0310 family.</text>
</comment>
<keyword evidence="4" id="KW-1185">Reference proteome</keyword>
<accession>A0ABY3SK12</accession>
<gene>
    <name evidence="3" type="ORF">L0M14_29490</name>
</gene>
<evidence type="ECO:0000259" key="2">
    <source>
        <dbReference type="Pfam" id="PF01878"/>
    </source>
</evidence>
<dbReference type="InterPro" id="IPR002740">
    <property type="entry name" value="EVE_domain"/>
</dbReference>
<evidence type="ECO:0000313" key="3">
    <source>
        <dbReference type="EMBL" id="UJF33579.1"/>
    </source>
</evidence>
<sequence length="183" mass="20923">MKRSADAVQEFVASVERYLLESEHSNESIAKVKDNLQHSRYWIGVVSASHVQRGVEGGFSQLCHGKAAPLRRMSPGDWLLYYSPKTDMSNGAPLQSFTAIGQVVDDLVYEYRMSDSFVPFRRNIRYVPCQQVKIADLLEQLTFTRGNRNWGYPFRFGHFEIEAEDFLTIASSMITNTNELLCK</sequence>
<dbReference type="InterPro" id="IPR022996">
    <property type="entry name" value="UPF0310"/>
</dbReference>
<proteinExistence type="inferred from homology"/>
<name>A0ABY3SK12_9BACL</name>
<dbReference type="SUPFAM" id="SSF88697">
    <property type="entry name" value="PUA domain-like"/>
    <property type="match status" value="1"/>
</dbReference>
<dbReference type="EMBL" id="CP090978">
    <property type="protein sequence ID" value="UJF33579.1"/>
    <property type="molecule type" value="Genomic_DNA"/>
</dbReference>